<accession>A0A9K3I393</accession>
<proteinExistence type="predicted"/>
<organism evidence="1 2">
    <name type="scientific">Helianthus annuus</name>
    <name type="common">Common sunflower</name>
    <dbReference type="NCBI Taxonomy" id="4232"/>
    <lineage>
        <taxon>Eukaryota</taxon>
        <taxon>Viridiplantae</taxon>
        <taxon>Streptophyta</taxon>
        <taxon>Embryophyta</taxon>
        <taxon>Tracheophyta</taxon>
        <taxon>Spermatophyta</taxon>
        <taxon>Magnoliopsida</taxon>
        <taxon>eudicotyledons</taxon>
        <taxon>Gunneridae</taxon>
        <taxon>Pentapetalae</taxon>
        <taxon>asterids</taxon>
        <taxon>campanulids</taxon>
        <taxon>Asterales</taxon>
        <taxon>Asteraceae</taxon>
        <taxon>Asteroideae</taxon>
        <taxon>Heliantheae alliance</taxon>
        <taxon>Heliantheae</taxon>
        <taxon>Helianthus</taxon>
    </lineage>
</organism>
<comment type="caution">
    <text evidence="1">The sequence shown here is derived from an EMBL/GenBank/DDBJ whole genome shotgun (WGS) entry which is preliminary data.</text>
</comment>
<evidence type="ECO:0000313" key="2">
    <source>
        <dbReference type="Proteomes" id="UP000215914"/>
    </source>
</evidence>
<sequence length="57" mass="6410">MGYVLVVCLVIGSVIISFRRRFWTSWNGDKDGCCLSLSFGPLGFDTKYDIRMGLCLV</sequence>
<evidence type="ECO:0000313" key="1">
    <source>
        <dbReference type="EMBL" id="KAF5789648.1"/>
    </source>
</evidence>
<dbReference type="Proteomes" id="UP000215914">
    <property type="component" value="Unassembled WGS sequence"/>
</dbReference>
<keyword evidence="2" id="KW-1185">Reference proteome</keyword>
<reference evidence="1" key="2">
    <citation type="submission" date="2020-06" db="EMBL/GenBank/DDBJ databases">
        <title>Helianthus annuus Genome sequencing and assembly Release 2.</title>
        <authorList>
            <person name="Gouzy J."/>
            <person name="Langlade N."/>
            <person name="Munos S."/>
        </authorList>
    </citation>
    <scope>NUCLEOTIDE SEQUENCE</scope>
    <source>
        <tissue evidence="1">Leaves</tissue>
    </source>
</reference>
<dbReference type="AlphaFoldDB" id="A0A9K3I393"/>
<dbReference type="Gramene" id="mRNA:HanXRQr2_Chr09g0373761">
    <property type="protein sequence ID" value="CDS:HanXRQr2_Chr09g0373761.1"/>
    <property type="gene ID" value="HanXRQr2_Chr09g0373761"/>
</dbReference>
<dbReference type="EMBL" id="MNCJ02000324">
    <property type="protein sequence ID" value="KAF5789648.1"/>
    <property type="molecule type" value="Genomic_DNA"/>
</dbReference>
<gene>
    <name evidence="1" type="ORF">HanXRQr2_Chr09g0373761</name>
</gene>
<reference evidence="1" key="1">
    <citation type="journal article" date="2017" name="Nature">
        <title>The sunflower genome provides insights into oil metabolism, flowering and Asterid evolution.</title>
        <authorList>
            <person name="Badouin H."/>
            <person name="Gouzy J."/>
            <person name="Grassa C.J."/>
            <person name="Murat F."/>
            <person name="Staton S.E."/>
            <person name="Cottret L."/>
            <person name="Lelandais-Briere C."/>
            <person name="Owens G.L."/>
            <person name="Carrere S."/>
            <person name="Mayjonade B."/>
            <person name="Legrand L."/>
            <person name="Gill N."/>
            <person name="Kane N.C."/>
            <person name="Bowers J.E."/>
            <person name="Hubner S."/>
            <person name="Bellec A."/>
            <person name="Berard A."/>
            <person name="Berges H."/>
            <person name="Blanchet N."/>
            <person name="Boniface M.C."/>
            <person name="Brunel D."/>
            <person name="Catrice O."/>
            <person name="Chaidir N."/>
            <person name="Claudel C."/>
            <person name="Donnadieu C."/>
            <person name="Faraut T."/>
            <person name="Fievet G."/>
            <person name="Helmstetter N."/>
            <person name="King M."/>
            <person name="Knapp S.J."/>
            <person name="Lai Z."/>
            <person name="Le Paslier M.C."/>
            <person name="Lippi Y."/>
            <person name="Lorenzon L."/>
            <person name="Mandel J.R."/>
            <person name="Marage G."/>
            <person name="Marchand G."/>
            <person name="Marquand E."/>
            <person name="Bret-Mestries E."/>
            <person name="Morien E."/>
            <person name="Nambeesan S."/>
            <person name="Nguyen T."/>
            <person name="Pegot-Espagnet P."/>
            <person name="Pouilly N."/>
            <person name="Raftis F."/>
            <person name="Sallet E."/>
            <person name="Schiex T."/>
            <person name="Thomas J."/>
            <person name="Vandecasteele C."/>
            <person name="Vares D."/>
            <person name="Vear F."/>
            <person name="Vautrin S."/>
            <person name="Crespi M."/>
            <person name="Mangin B."/>
            <person name="Burke J.M."/>
            <person name="Salse J."/>
            <person name="Munos S."/>
            <person name="Vincourt P."/>
            <person name="Rieseberg L.H."/>
            <person name="Langlade N.B."/>
        </authorList>
    </citation>
    <scope>NUCLEOTIDE SEQUENCE</scope>
    <source>
        <tissue evidence="1">Leaves</tissue>
    </source>
</reference>
<protein>
    <submittedName>
        <fullName evidence="1">Uncharacterized protein</fullName>
    </submittedName>
</protein>
<name>A0A9K3I393_HELAN</name>